<dbReference type="Proteomes" id="UP000249304">
    <property type="component" value="Unassembled WGS sequence"/>
</dbReference>
<feature type="compositionally biased region" description="Basic and acidic residues" evidence="1">
    <location>
        <begin position="102"/>
        <end position="119"/>
    </location>
</feature>
<accession>A0A2W2F4C8</accession>
<keyword evidence="3" id="KW-1185">Reference proteome</keyword>
<sequence>MAAMARAEGQQDEARRATDQAYQRLAGHEALLIETTTAAVAEQQRLQGVGALLAEWQADLEAKGDSWRPAFRAAVEMCVDQLAAALAVPIRNDSEPSGTVRIDSERLGTGRDEPERQGGEDAAETAGARQ</sequence>
<dbReference type="EMBL" id="POUD01000024">
    <property type="protein sequence ID" value="PZG20600.1"/>
    <property type="molecule type" value="Genomic_DNA"/>
</dbReference>
<organism evidence="2 3">
    <name type="scientific">Nonomuraea aridisoli</name>
    <dbReference type="NCBI Taxonomy" id="2070368"/>
    <lineage>
        <taxon>Bacteria</taxon>
        <taxon>Bacillati</taxon>
        <taxon>Actinomycetota</taxon>
        <taxon>Actinomycetes</taxon>
        <taxon>Streptosporangiales</taxon>
        <taxon>Streptosporangiaceae</taxon>
        <taxon>Nonomuraea</taxon>
    </lineage>
</organism>
<comment type="caution">
    <text evidence="2">The sequence shown here is derived from an EMBL/GenBank/DDBJ whole genome shotgun (WGS) entry which is preliminary data.</text>
</comment>
<dbReference type="AlphaFoldDB" id="A0A2W2F4C8"/>
<protein>
    <submittedName>
        <fullName evidence="2">Uncharacterized protein</fullName>
    </submittedName>
</protein>
<evidence type="ECO:0000256" key="1">
    <source>
        <dbReference type="SAM" id="MobiDB-lite"/>
    </source>
</evidence>
<gene>
    <name evidence="2" type="ORF">C1J01_08840</name>
</gene>
<name>A0A2W2F4C8_9ACTN</name>
<reference evidence="2 3" key="1">
    <citation type="submission" date="2018-01" db="EMBL/GenBank/DDBJ databases">
        <title>Draft genome sequence of Nonomuraea sp. KC333.</title>
        <authorList>
            <person name="Sahin N."/>
            <person name="Saygin H."/>
            <person name="Ay H."/>
        </authorList>
    </citation>
    <scope>NUCLEOTIDE SEQUENCE [LARGE SCALE GENOMIC DNA]</scope>
    <source>
        <strain evidence="2 3">KC333</strain>
    </source>
</reference>
<evidence type="ECO:0000313" key="3">
    <source>
        <dbReference type="Proteomes" id="UP000249304"/>
    </source>
</evidence>
<feature type="region of interest" description="Disordered" evidence="1">
    <location>
        <begin position="93"/>
        <end position="130"/>
    </location>
</feature>
<evidence type="ECO:0000313" key="2">
    <source>
        <dbReference type="EMBL" id="PZG20600.1"/>
    </source>
</evidence>
<proteinExistence type="predicted"/>